<proteinExistence type="predicted"/>
<sequence>MHSFIKPAITPSTCTEASSSPS</sequence>
<dbReference type="Proteomes" id="UP000327493">
    <property type="component" value="Unassembled WGS sequence"/>
</dbReference>
<evidence type="ECO:0000256" key="1">
    <source>
        <dbReference type="SAM" id="MobiDB-lite"/>
    </source>
</evidence>
<name>A0A5J5CF82_9PERO</name>
<dbReference type="AlphaFoldDB" id="A0A5J5CF82"/>
<evidence type="ECO:0000313" key="2">
    <source>
        <dbReference type="EMBL" id="KAA8578660.1"/>
    </source>
</evidence>
<protein>
    <submittedName>
        <fullName evidence="2">Uncharacterized protein</fullName>
    </submittedName>
</protein>
<organism evidence="2 3">
    <name type="scientific">Etheostoma spectabile</name>
    <name type="common">orangethroat darter</name>
    <dbReference type="NCBI Taxonomy" id="54343"/>
    <lineage>
        <taxon>Eukaryota</taxon>
        <taxon>Metazoa</taxon>
        <taxon>Chordata</taxon>
        <taxon>Craniata</taxon>
        <taxon>Vertebrata</taxon>
        <taxon>Euteleostomi</taxon>
        <taxon>Actinopterygii</taxon>
        <taxon>Neopterygii</taxon>
        <taxon>Teleostei</taxon>
        <taxon>Neoteleostei</taxon>
        <taxon>Acanthomorphata</taxon>
        <taxon>Eupercaria</taxon>
        <taxon>Perciformes</taxon>
        <taxon>Percoidei</taxon>
        <taxon>Percidae</taxon>
        <taxon>Etheostomatinae</taxon>
        <taxon>Etheostoma</taxon>
    </lineage>
</organism>
<feature type="compositionally biased region" description="Polar residues" evidence="1">
    <location>
        <begin position="10"/>
        <end position="22"/>
    </location>
</feature>
<evidence type="ECO:0000313" key="3">
    <source>
        <dbReference type="Proteomes" id="UP000327493"/>
    </source>
</evidence>
<keyword evidence="3" id="KW-1185">Reference proteome</keyword>
<accession>A0A5J5CF82</accession>
<dbReference type="EMBL" id="VOFY01000320">
    <property type="protein sequence ID" value="KAA8578660.1"/>
    <property type="molecule type" value="Genomic_DNA"/>
</dbReference>
<gene>
    <name evidence="2" type="ORF">FQN60_007123</name>
</gene>
<feature type="region of interest" description="Disordered" evidence="1">
    <location>
        <begin position="1"/>
        <end position="22"/>
    </location>
</feature>
<reference evidence="2 3" key="1">
    <citation type="submission" date="2019-08" db="EMBL/GenBank/DDBJ databases">
        <title>A chromosome-level genome assembly, high-density linkage maps, and genome scans reveal the genomic architecture of hybrid incompatibilities underlying speciation via character displacement in darters (Percidae: Etheostominae).</title>
        <authorList>
            <person name="Moran R.L."/>
            <person name="Catchen J.M."/>
            <person name="Fuller R.C."/>
        </authorList>
    </citation>
    <scope>NUCLEOTIDE SEQUENCE [LARGE SCALE GENOMIC DNA]</scope>
    <source>
        <strain evidence="2">EspeVRDwgs_2016</strain>
        <tissue evidence="2">Muscle</tissue>
    </source>
</reference>
<comment type="caution">
    <text evidence="2">The sequence shown here is derived from an EMBL/GenBank/DDBJ whole genome shotgun (WGS) entry which is preliminary data.</text>
</comment>